<accession>A0ABY2RUZ1</accession>
<name>A0ABY2RUZ1_9PSEU</name>
<sequence length="147" mass="16055">MTDTIDRPEPGMDLAPCPVEPTTSNLPVPVGRPGDVPPMPWMDRVRQSHRLPEIVTSTQPSIADVVEKARIPEPGRAEPPPWLIGWTYTVTVPVKAAATLAGWLAEHPGRFIPAVVLSLIVSTALNQAAIPVFSWITPSFMDITTWF</sequence>
<feature type="compositionally biased region" description="Basic and acidic residues" evidence="1">
    <location>
        <begin position="1"/>
        <end position="10"/>
    </location>
</feature>
<evidence type="ECO:0000313" key="2">
    <source>
        <dbReference type="EMBL" id="TKG61561.1"/>
    </source>
</evidence>
<keyword evidence="3" id="KW-1185">Reference proteome</keyword>
<dbReference type="Proteomes" id="UP000309992">
    <property type="component" value="Unassembled WGS sequence"/>
</dbReference>
<evidence type="ECO:0000313" key="3">
    <source>
        <dbReference type="Proteomes" id="UP000309992"/>
    </source>
</evidence>
<gene>
    <name evidence="2" type="ORF">FCN18_33525</name>
</gene>
<dbReference type="RefSeq" id="WP_137097037.1">
    <property type="nucleotide sequence ID" value="NZ_SWMS01000030.1"/>
</dbReference>
<protein>
    <submittedName>
        <fullName evidence="2">Uncharacterized protein</fullName>
    </submittedName>
</protein>
<reference evidence="2 3" key="1">
    <citation type="journal article" date="2015" name="Antonie Van Leeuwenhoek">
        <title>Prauserella endophytica sp. nov., an endophytic actinobacterium isolated from Tamarix taklamakanensis.</title>
        <authorList>
            <person name="Liu J.M."/>
            <person name="Habden X."/>
            <person name="Guo L."/>
            <person name="Tuo L."/>
            <person name="Jiang Z.K."/>
            <person name="Liu S.W."/>
            <person name="Liu X.F."/>
            <person name="Chen L."/>
            <person name="Li R.F."/>
            <person name="Zhang Y.Q."/>
            <person name="Sun C.H."/>
        </authorList>
    </citation>
    <scope>NUCLEOTIDE SEQUENCE [LARGE SCALE GENOMIC DNA]</scope>
    <source>
        <strain evidence="2 3">CGMCC 4.7182</strain>
    </source>
</reference>
<comment type="caution">
    <text evidence="2">The sequence shown here is derived from an EMBL/GenBank/DDBJ whole genome shotgun (WGS) entry which is preliminary data.</text>
</comment>
<proteinExistence type="predicted"/>
<organism evidence="2 3">
    <name type="scientific">Prauserella endophytica</name>
    <dbReference type="NCBI Taxonomy" id="1592324"/>
    <lineage>
        <taxon>Bacteria</taxon>
        <taxon>Bacillati</taxon>
        <taxon>Actinomycetota</taxon>
        <taxon>Actinomycetes</taxon>
        <taxon>Pseudonocardiales</taxon>
        <taxon>Pseudonocardiaceae</taxon>
        <taxon>Prauserella</taxon>
        <taxon>Prauserella coralliicola group</taxon>
    </lineage>
</organism>
<dbReference type="EMBL" id="SWMS01000030">
    <property type="protein sequence ID" value="TKG61561.1"/>
    <property type="molecule type" value="Genomic_DNA"/>
</dbReference>
<feature type="region of interest" description="Disordered" evidence="1">
    <location>
        <begin position="1"/>
        <end position="36"/>
    </location>
</feature>
<evidence type="ECO:0000256" key="1">
    <source>
        <dbReference type="SAM" id="MobiDB-lite"/>
    </source>
</evidence>